<gene>
    <name evidence="13" type="primary">LOC100558745</name>
</gene>
<feature type="compositionally biased region" description="Basic and acidic residues" evidence="10">
    <location>
        <begin position="196"/>
        <end position="208"/>
    </location>
</feature>
<evidence type="ECO:0000256" key="10">
    <source>
        <dbReference type="SAM" id="MobiDB-lite"/>
    </source>
</evidence>
<dbReference type="Gene3D" id="6.10.140.560">
    <property type="match status" value="1"/>
</dbReference>
<evidence type="ECO:0000256" key="3">
    <source>
        <dbReference type="ARBA" id="ARBA00009914"/>
    </source>
</evidence>
<feature type="compositionally biased region" description="Polar residues" evidence="10">
    <location>
        <begin position="209"/>
        <end position="218"/>
    </location>
</feature>
<dbReference type="Gene3D" id="6.10.250.1900">
    <property type="match status" value="1"/>
</dbReference>
<dbReference type="GO" id="GO:0032133">
    <property type="term" value="C:chromosome passenger complex"/>
    <property type="evidence" value="ECO:0000318"/>
    <property type="project" value="GO_Central"/>
</dbReference>
<organism evidence="13 14">
    <name type="scientific">Anolis carolinensis</name>
    <name type="common">Green anole</name>
    <name type="synonym">American chameleon</name>
    <dbReference type="NCBI Taxonomy" id="28377"/>
    <lineage>
        <taxon>Eukaryota</taxon>
        <taxon>Metazoa</taxon>
        <taxon>Chordata</taxon>
        <taxon>Craniata</taxon>
        <taxon>Vertebrata</taxon>
        <taxon>Euteleostomi</taxon>
        <taxon>Lepidosauria</taxon>
        <taxon>Squamata</taxon>
        <taxon>Bifurcata</taxon>
        <taxon>Unidentata</taxon>
        <taxon>Episquamata</taxon>
        <taxon>Toxicofera</taxon>
        <taxon>Iguania</taxon>
        <taxon>Dactyloidae</taxon>
        <taxon>Anolis</taxon>
    </lineage>
</organism>
<feature type="compositionally biased region" description="Low complexity" evidence="10">
    <location>
        <begin position="185"/>
        <end position="195"/>
    </location>
</feature>
<evidence type="ECO:0000256" key="1">
    <source>
        <dbReference type="ARBA" id="ARBA00004123"/>
    </source>
</evidence>
<evidence type="ECO:0000256" key="5">
    <source>
        <dbReference type="ARBA" id="ARBA00022618"/>
    </source>
</evidence>
<feature type="domain" description="Borealin C-terminal" evidence="12">
    <location>
        <begin position="249"/>
        <end position="301"/>
    </location>
</feature>
<reference evidence="13" key="1">
    <citation type="submission" date="2009-12" db="EMBL/GenBank/DDBJ databases">
        <title>The Genome Sequence of Anolis carolinensis (Green Anole Lizard).</title>
        <authorList>
            <consortium name="The Genome Sequencing Platform"/>
            <person name="Di Palma F."/>
            <person name="Alfoldi J."/>
            <person name="Heiman D."/>
            <person name="Young S."/>
            <person name="Grabherr M."/>
            <person name="Johnson J."/>
            <person name="Lander E.S."/>
            <person name="Lindblad-Toh K."/>
        </authorList>
    </citation>
    <scope>NUCLEOTIDE SEQUENCE [LARGE SCALE GENOMIC DNA]</scope>
    <source>
        <strain evidence="13">JBL SC #1</strain>
    </source>
</reference>
<dbReference type="PANTHER" id="PTHR16040">
    <property type="entry name" value="AUSTRALIN, ISOFORM A-RELATED"/>
    <property type="match status" value="1"/>
</dbReference>
<feature type="domain" description="Borealin N-terminal" evidence="11">
    <location>
        <begin position="45"/>
        <end position="99"/>
    </location>
</feature>
<dbReference type="eggNOG" id="ENOG502S23P">
    <property type="taxonomic scope" value="Eukaryota"/>
</dbReference>
<evidence type="ECO:0000259" key="11">
    <source>
        <dbReference type="Pfam" id="PF10444"/>
    </source>
</evidence>
<evidence type="ECO:0000256" key="9">
    <source>
        <dbReference type="ARBA" id="ARBA00023328"/>
    </source>
</evidence>
<dbReference type="GeneTree" id="ENSGT00390000011115"/>
<evidence type="ECO:0000256" key="7">
    <source>
        <dbReference type="ARBA" id="ARBA00023242"/>
    </source>
</evidence>
<accession>H9GQX3</accession>
<dbReference type="Ensembl" id="ENSACAT00000028916.3">
    <property type="protein sequence ID" value="ENSACAP00000018449.2"/>
    <property type="gene ID" value="ENSACAG00000021995.3"/>
</dbReference>
<reference evidence="13" key="3">
    <citation type="submission" date="2025-09" db="UniProtKB">
        <authorList>
            <consortium name="Ensembl"/>
        </authorList>
    </citation>
    <scope>IDENTIFICATION</scope>
</reference>
<comment type="similarity">
    <text evidence="3">Belongs to the borealin family.</text>
</comment>
<comment type="subcellular location">
    <subcellularLocation>
        <location evidence="2">Chromosome</location>
        <location evidence="2">Centromere</location>
    </subcellularLocation>
    <subcellularLocation>
        <location evidence="1">Nucleus</location>
    </subcellularLocation>
</comment>
<keyword evidence="4" id="KW-0158">Chromosome</keyword>
<keyword evidence="8" id="KW-0131">Cell cycle</keyword>
<dbReference type="GO" id="GO:0000070">
    <property type="term" value="P:mitotic sister chromatid segregation"/>
    <property type="evidence" value="ECO:0000318"/>
    <property type="project" value="GO_Central"/>
</dbReference>
<protein>
    <submittedName>
        <fullName evidence="13">Uncharacterized protein</fullName>
    </submittedName>
</protein>
<dbReference type="InterPro" id="IPR018867">
    <property type="entry name" value="Cell_div_borealin"/>
</dbReference>
<name>H9GQX3_ANOCA</name>
<keyword evidence="9" id="KW-0137">Centromere</keyword>
<evidence type="ECO:0000256" key="6">
    <source>
        <dbReference type="ARBA" id="ARBA00022776"/>
    </source>
</evidence>
<dbReference type="InterPro" id="IPR018851">
    <property type="entry name" value="Borealin_N"/>
</dbReference>
<dbReference type="HOGENOM" id="CLU_090531_0_0_1"/>
<dbReference type="Bgee" id="ENSACAG00000021995">
    <property type="expression patterns" value="Expressed in dewlap and 1 other cell type or tissue"/>
</dbReference>
<dbReference type="GO" id="GO:0051301">
    <property type="term" value="P:cell division"/>
    <property type="evidence" value="ECO:0007669"/>
    <property type="project" value="UniProtKB-KW"/>
</dbReference>
<evidence type="ECO:0000259" key="12">
    <source>
        <dbReference type="Pfam" id="PF10512"/>
    </source>
</evidence>
<evidence type="ECO:0000256" key="8">
    <source>
        <dbReference type="ARBA" id="ARBA00023306"/>
    </source>
</evidence>
<dbReference type="PANTHER" id="PTHR16040:SF5">
    <property type="entry name" value="BOREALIN-2-RELATED"/>
    <property type="match status" value="1"/>
</dbReference>
<dbReference type="InterPro" id="IPR046466">
    <property type="entry name" value="Borealin_C"/>
</dbReference>
<evidence type="ECO:0000313" key="13">
    <source>
        <dbReference type="Ensembl" id="ENSACAP00000018449.2"/>
    </source>
</evidence>
<proteinExistence type="inferred from homology"/>
<dbReference type="AlphaFoldDB" id="H9GQX3"/>
<keyword evidence="7" id="KW-0539">Nucleus</keyword>
<dbReference type="Proteomes" id="UP000001646">
    <property type="component" value="Unplaced"/>
</dbReference>
<evidence type="ECO:0000256" key="4">
    <source>
        <dbReference type="ARBA" id="ARBA00022454"/>
    </source>
</evidence>
<evidence type="ECO:0000256" key="2">
    <source>
        <dbReference type="ARBA" id="ARBA00004584"/>
    </source>
</evidence>
<feature type="region of interest" description="Disordered" evidence="10">
    <location>
        <begin position="185"/>
        <end position="237"/>
    </location>
</feature>
<reference evidence="13" key="2">
    <citation type="submission" date="2025-08" db="UniProtKB">
        <authorList>
            <consortium name="Ensembl"/>
        </authorList>
    </citation>
    <scope>IDENTIFICATION</scope>
</reference>
<evidence type="ECO:0000313" key="14">
    <source>
        <dbReference type="Proteomes" id="UP000001646"/>
    </source>
</evidence>
<keyword evidence="14" id="KW-1185">Reference proteome</keyword>
<dbReference type="GO" id="GO:0051233">
    <property type="term" value="C:spindle midzone"/>
    <property type="evidence" value="ECO:0000318"/>
    <property type="project" value="GO_Central"/>
</dbReference>
<dbReference type="GO" id="GO:0000775">
    <property type="term" value="C:chromosome, centromeric region"/>
    <property type="evidence" value="ECO:0000318"/>
    <property type="project" value="GO_Central"/>
</dbReference>
<dbReference type="GO" id="GO:0005634">
    <property type="term" value="C:nucleus"/>
    <property type="evidence" value="ECO:0007669"/>
    <property type="project" value="UniProtKB-SubCell"/>
</dbReference>
<sequence length="308" mass="33866">MEGNMVCNLVMEVKKHLDEAKKHSSDSGMGPERSLLSKEQRDHRISLFLQDFDHQAKGNLQEMKKELASLLHTAEKAFRVELLALPVVMRKMRRKDLMHLKDDEAAAATVAANLDMNDCCIGQLAAPKPVRTNSKRVKVTTIVEYKDEKEENGRQAKKTSQKIFKTNSLASLASVIKGKQSTVSRSSSVCSSSKSRTIERSASLRERPTSASKFNSLGSKRAPQRGLSQSASTSDKTRAAILRSSSLPHERSVPFVNIPLADGKTLCSAGDDLQNINVELLNDDTVQHIHTLVNNLTVLCGKATVKSS</sequence>
<dbReference type="STRING" id="28377.ENSACAP00000018449"/>
<dbReference type="Pfam" id="PF10444">
    <property type="entry name" value="Nbl1_Borealin_N"/>
    <property type="match status" value="1"/>
</dbReference>
<dbReference type="Pfam" id="PF10512">
    <property type="entry name" value="Borealin"/>
    <property type="match status" value="1"/>
</dbReference>
<keyword evidence="6" id="KW-0498">Mitosis</keyword>
<dbReference type="InParanoid" id="H9GQX3"/>
<keyword evidence="5" id="KW-0132">Cell division</keyword>